<gene>
    <name evidence="3" type="ORF">KK1_008651</name>
</gene>
<evidence type="ECO:0000313" key="4">
    <source>
        <dbReference type="Proteomes" id="UP000075243"/>
    </source>
</evidence>
<dbReference type="Gene3D" id="3.30.70.270">
    <property type="match status" value="2"/>
</dbReference>
<dbReference type="Gene3D" id="3.10.10.10">
    <property type="entry name" value="HIV Type 1 Reverse Transcriptase, subunit A, domain 1"/>
    <property type="match status" value="1"/>
</dbReference>
<dbReference type="InterPro" id="IPR043128">
    <property type="entry name" value="Rev_trsase/Diguanyl_cyclase"/>
</dbReference>
<evidence type="ECO:0000256" key="1">
    <source>
        <dbReference type="ARBA" id="ARBA00023268"/>
    </source>
</evidence>
<dbReference type="InterPro" id="IPR043502">
    <property type="entry name" value="DNA/RNA_pol_sf"/>
</dbReference>
<dbReference type="InterPro" id="IPR050951">
    <property type="entry name" value="Retrovirus_Pol_polyprotein"/>
</dbReference>
<keyword evidence="1" id="KW-0511">Multifunctional enzyme</keyword>
<dbReference type="EC" id="1.4.3.1" evidence="3"/>
<name>A0A151TR06_CAJCA</name>
<feature type="domain" description="Reverse transcriptase" evidence="2">
    <location>
        <begin position="1"/>
        <end position="115"/>
    </location>
</feature>
<dbReference type="GO" id="GO:0008445">
    <property type="term" value="F:D-aspartate oxidase activity"/>
    <property type="evidence" value="ECO:0007669"/>
    <property type="project" value="UniProtKB-EC"/>
</dbReference>
<keyword evidence="4" id="KW-1185">Reference proteome</keyword>
<evidence type="ECO:0000259" key="2">
    <source>
        <dbReference type="PROSITE" id="PS50878"/>
    </source>
</evidence>
<dbReference type="PANTHER" id="PTHR37984">
    <property type="entry name" value="PROTEIN CBG26694"/>
    <property type="match status" value="1"/>
</dbReference>
<organism evidence="3 4">
    <name type="scientific">Cajanus cajan</name>
    <name type="common">Pigeon pea</name>
    <name type="synonym">Cajanus indicus</name>
    <dbReference type="NCBI Taxonomy" id="3821"/>
    <lineage>
        <taxon>Eukaryota</taxon>
        <taxon>Viridiplantae</taxon>
        <taxon>Streptophyta</taxon>
        <taxon>Embryophyta</taxon>
        <taxon>Tracheophyta</taxon>
        <taxon>Spermatophyta</taxon>
        <taxon>Magnoliopsida</taxon>
        <taxon>eudicotyledons</taxon>
        <taxon>Gunneridae</taxon>
        <taxon>Pentapetalae</taxon>
        <taxon>rosids</taxon>
        <taxon>fabids</taxon>
        <taxon>Fabales</taxon>
        <taxon>Fabaceae</taxon>
        <taxon>Papilionoideae</taxon>
        <taxon>50 kb inversion clade</taxon>
        <taxon>NPAAA clade</taxon>
        <taxon>indigoferoid/millettioid clade</taxon>
        <taxon>Phaseoleae</taxon>
        <taxon>Cajanus</taxon>
    </lineage>
</organism>
<dbReference type="Proteomes" id="UP000075243">
    <property type="component" value="Chromosome 3"/>
</dbReference>
<evidence type="ECO:0000313" key="3">
    <source>
        <dbReference type="EMBL" id="KYP69461.1"/>
    </source>
</evidence>
<dbReference type="AlphaFoldDB" id="A0A151TR06"/>
<proteinExistence type="predicted"/>
<reference evidence="3 4" key="1">
    <citation type="journal article" date="2012" name="Nat. Biotechnol.">
        <title>Draft genome sequence of pigeonpea (Cajanus cajan), an orphan legume crop of resource-poor farmers.</title>
        <authorList>
            <person name="Varshney R.K."/>
            <person name="Chen W."/>
            <person name="Li Y."/>
            <person name="Bharti A.K."/>
            <person name="Saxena R.K."/>
            <person name="Schlueter J.A."/>
            <person name="Donoghue M.T."/>
            <person name="Azam S."/>
            <person name="Fan G."/>
            <person name="Whaley A.M."/>
            <person name="Farmer A.D."/>
            <person name="Sheridan J."/>
            <person name="Iwata A."/>
            <person name="Tuteja R."/>
            <person name="Penmetsa R.V."/>
            <person name="Wu W."/>
            <person name="Upadhyaya H.D."/>
            <person name="Yang S.P."/>
            <person name="Shah T."/>
            <person name="Saxena K.B."/>
            <person name="Michael T."/>
            <person name="McCombie W.R."/>
            <person name="Yang B."/>
            <person name="Zhang G."/>
            <person name="Yang H."/>
            <person name="Wang J."/>
            <person name="Spillane C."/>
            <person name="Cook D.R."/>
            <person name="May G.D."/>
            <person name="Xu X."/>
            <person name="Jackson S.A."/>
        </authorList>
    </citation>
    <scope>NUCLEOTIDE SEQUENCE [LARGE SCALE GENOMIC DNA]</scope>
    <source>
        <strain evidence="4">cv. Asha</strain>
    </source>
</reference>
<sequence>MDAYSGYNQIRMHSTDEDKTAFIVDQANFCYRVMPFDLKNAGVTYQRLMDKVLVNQLGRNVEAYVDDMVVKSASINRHFDDLQELFDTIDKYQLKLNPEKCSFGVQVGKFLDFLLTHRGIETNPDKCSAIINMRSPSTVKEVQQLAGRMAPLSRFLSRSADKVLSFFQFLKKNDRFTWTTECEEAFAELKRSLASPPILTKPRPNLPLLVYISASNRAVSSVLVQEQEASQVPIYFVSRVLQGAKTRYQKIEKLALAILVIARKLRHYFQSWVGTTTTTKDMDGGMKLDHPIGHHHNNNSNISLLILLCMKEPTNWRRL</sequence>
<dbReference type="InterPro" id="IPR041577">
    <property type="entry name" value="RT_RNaseH_2"/>
</dbReference>
<dbReference type="Gramene" id="C.cajan_08404.t">
    <property type="protein sequence ID" value="C.cajan_08404.t.cds1"/>
    <property type="gene ID" value="C.cajan_08404"/>
</dbReference>
<dbReference type="SUPFAM" id="SSF56672">
    <property type="entry name" value="DNA/RNA polymerases"/>
    <property type="match status" value="1"/>
</dbReference>
<accession>A0A151TR06</accession>
<dbReference type="Pfam" id="PF17919">
    <property type="entry name" value="RT_RNaseH_2"/>
    <property type="match status" value="1"/>
</dbReference>
<keyword evidence="3" id="KW-0560">Oxidoreductase</keyword>
<protein>
    <submittedName>
        <fullName evidence="3">Retrovirus-related Pol polyprotein from transposon 17.6</fullName>
        <ecNumber evidence="3">1.4.3.1</ecNumber>
    </submittedName>
</protein>
<dbReference type="PROSITE" id="PS50878">
    <property type="entry name" value="RT_POL"/>
    <property type="match status" value="1"/>
</dbReference>
<dbReference type="EMBL" id="CM003605">
    <property type="protein sequence ID" value="KYP69461.1"/>
    <property type="molecule type" value="Genomic_DNA"/>
</dbReference>
<dbReference type="Pfam" id="PF00078">
    <property type="entry name" value="RVT_1"/>
    <property type="match status" value="1"/>
</dbReference>
<dbReference type="CDD" id="cd01647">
    <property type="entry name" value="RT_LTR"/>
    <property type="match status" value="1"/>
</dbReference>
<dbReference type="PANTHER" id="PTHR37984:SF5">
    <property type="entry name" value="PROTEIN NYNRIN-LIKE"/>
    <property type="match status" value="1"/>
</dbReference>
<dbReference type="InterPro" id="IPR000477">
    <property type="entry name" value="RT_dom"/>
</dbReference>